<keyword evidence="3" id="KW-1003">Cell membrane</keyword>
<dbReference type="InterPro" id="IPR027417">
    <property type="entry name" value="P-loop_NTPase"/>
</dbReference>
<dbReference type="InterPro" id="IPR003439">
    <property type="entry name" value="ABC_transporter-like_ATP-bd"/>
</dbReference>
<organism evidence="13 14">
    <name type="scientific">Acinetobacter larvae</name>
    <dbReference type="NCBI Taxonomy" id="1789224"/>
    <lineage>
        <taxon>Bacteria</taxon>
        <taxon>Pseudomonadati</taxon>
        <taxon>Pseudomonadota</taxon>
        <taxon>Gammaproteobacteria</taxon>
        <taxon>Moraxellales</taxon>
        <taxon>Moraxellaceae</taxon>
        <taxon>Acinetobacter</taxon>
    </lineage>
</organism>
<dbReference type="AlphaFoldDB" id="A0A1B2LWL9"/>
<keyword evidence="7 10" id="KW-1133">Transmembrane helix</keyword>
<dbReference type="Proteomes" id="UP000093391">
    <property type="component" value="Chromosome"/>
</dbReference>
<feature type="transmembrane region" description="Helical" evidence="10">
    <location>
        <begin position="272"/>
        <end position="293"/>
    </location>
</feature>
<dbReference type="GO" id="GO:0005524">
    <property type="term" value="F:ATP binding"/>
    <property type="evidence" value="ECO:0007669"/>
    <property type="project" value="UniProtKB-KW"/>
</dbReference>
<dbReference type="PANTHER" id="PTHR43394:SF1">
    <property type="entry name" value="ATP-BINDING CASSETTE SUB-FAMILY B MEMBER 10, MITOCHONDRIAL"/>
    <property type="match status" value="1"/>
</dbReference>
<dbReference type="InterPro" id="IPR011527">
    <property type="entry name" value="ABC1_TM_dom"/>
</dbReference>
<evidence type="ECO:0000256" key="6">
    <source>
        <dbReference type="ARBA" id="ARBA00022840"/>
    </source>
</evidence>
<evidence type="ECO:0000259" key="12">
    <source>
        <dbReference type="PROSITE" id="PS50929"/>
    </source>
</evidence>
<feature type="transmembrane region" description="Helical" evidence="10">
    <location>
        <begin position="21"/>
        <end position="46"/>
    </location>
</feature>
<dbReference type="KEGG" id="ala:BFG52_01545"/>
<proteinExistence type="predicted"/>
<dbReference type="STRING" id="1789224.BFG52_01545"/>
<accession>A0A1B2LWL9</accession>
<feature type="transmembrane region" description="Helical" evidence="10">
    <location>
        <begin position="158"/>
        <end position="175"/>
    </location>
</feature>
<dbReference type="Pfam" id="PF00005">
    <property type="entry name" value="ABC_tran"/>
    <property type="match status" value="1"/>
</dbReference>
<evidence type="ECO:0000256" key="3">
    <source>
        <dbReference type="ARBA" id="ARBA00022475"/>
    </source>
</evidence>
<feature type="transmembrane region" description="Helical" evidence="10">
    <location>
        <begin position="243"/>
        <end position="266"/>
    </location>
</feature>
<feature type="compositionally biased region" description="Polar residues" evidence="9">
    <location>
        <begin position="580"/>
        <end position="601"/>
    </location>
</feature>
<evidence type="ECO:0000256" key="2">
    <source>
        <dbReference type="ARBA" id="ARBA00022448"/>
    </source>
</evidence>
<evidence type="ECO:0000256" key="8">
    <source>
        <dbReference type="ARBA" id="ARBA00023136"/>
    </source>
</evidence>
<gene>
    <name evidence="13" type="ORF">BFG52_01545</name>
</gene>
<keyword evidence="8 10" id="KW-0472">Membrane</keyword>
<feature type="transmembrane region" description="Helical" evidence="10">
    <location>
        <begin position="134"/>
        <end position="152"/>
    </location>
</feature>
<dbReference type="SUPFAM" id="SSF52540">
    <property type="entry name" value="P-loop containing nucleoside triphosphate hydrolases"/>
    <property type="match status" value="1"/>
</dbReference>
<dbReference type="GO" id="GO:0015421">
    <property type="term" value="F:ABC-type oligopeptide transporter activity"/>
    <property type="evidence" value="ECO:0007669"/>
    <property type="project" value="TreeGrafter"/>
</dbReference>
<dbReference type="PROSITE" id="PS50893">
    <property type="entry name" value="ABC_TRANSPORTER_2"/>
    <property type="match status" value="1"/>
</dbReference>
<dbReference type="CDD" id="cd07346">
    <property type="entry name" value="ABC_6TM_exporters"/>
    <property type="match status" value="1"/>
</dbReference>
<dbReference type="GO" id="GO:0016887">
    <property type="term" value="F:ATP hydrolysis activity"/>
    <property type="evidence" value="ECO:0007669"/>
    <property type="project" value="InterPro"/>
</dbReference>
<dbReference type="PROSITE" id="PS50929">
    <property type="entry name" value="ABC_TM1F"/>
    <property type="match status" value="1"/>
</dbReference>
<evidence type="ECO:0000256" key="1">
    <source>
        <dbReference type="ARBA" id="ARBA00004651"/>
    </source>
</evidence>
<dbReference type="InterPro" id="IPR017871">
    <property type="entry name" value="ABC_transporter-like_CS"/>
</dbReference>
<dbReference type="Gene3D" id="1.20.1560.10">
    <property type="entry name" value="ABC transporter type 1, transmembrane domain"/>
    <property type="match status" value="1"/>
</dbReference>
<evidence type="ECO:0000313" key="13">
    <source>
        <dbReference type="EMBL" id="AOA57163.1"/>
    </source>
</evidence>
<comment type="subcellular location">
    <subcellularLocation>
        <location evidence="1">Cell membrane</location>
        <topology evidence="1">Multi-pass membrane protein</topology>
    </subcellularLocation>
</comment>
<feature type="region of interest" description="Disordered" evidence="9">
    <location>
        <begin position="577"/>
        <end position="601"/>
    </location>
</feature>
<keyword evidence="4 10" id="KW-0812">Transmembrane</keyword>
<evidence type="ECO:0000256" key="5">
    <source>
        <dbReference type="ARBA" id="ARBA00022741"/>
    </source>
</evidence>
<keyword evidence="14" id="KW-1185">Reference proteome</keyword>
<dbReference type="SUPFAM" id="SSF90123">
    <property type="entry name" value="ABC transporter transmembrane region"/>
    <property type="match status" value="1"/>
</dbReference>
<feature type="domain" description="ABC transporter" evidence="11">
    <location>
        <begin position="332"/>
        <end position="567"/>
    </location>
</feature>
<evidence type="ECO:0000259" key="11">
    <source>
        <dbReference type="PROSITE" id="PS50893"/>
    </source>
</evidence>
<keyword evidence="5" id="KW-0547">Nucleotide-binding</keyword>
<dbReference type="PANTHER" id="PTHR43394">
    <property type="entry name" value="ATP-DEPENDENT PERMEASE MDL1, MITOCHONDRIAL"/>
    <property type="match status" value="1"/>
</dbReference>
<dbReference type="OrthoDB" id="9806127at2"/>
<evidence type="ECO:0000256" key="10">
    <source>
        <dbReference type="SAM" id="Phobius"/>
    </source>
</evidence>
<dbReference type="Pfam" id="PF00664">
    <property type="entry name" value="ABC_membrane"/>
    <property type="match status" value="1"/>
</dbReference>
<dbReference type="PROSITE" id="PS00211">
    <property type="entry name" value="ABC_TRANSPORTER_1"/>
    <property type="match status" value="1"/>
</dbReference>
<reference evidence="13 14" key="1">
    <citation type="submission" date="2016-08" db="EMBL/GenBank/DDBJ databases">
        <authorList>
            <person name="Seilhamer J.J."/>
        </authorList>
    </citation>
    <scope>NUCLEOTIDE SEQUENCE [LARGE SCALE GENOMIC DNA]</scope>
    <source>
        <strain evidence="13 14">BRTC-1</strain>
    </source>
</reference>
<evidence type="ECO:0000313" key="14">
    <source>
        <dbReference type="Proteomes" id="UP000093391"/>
    </source>
</evidence>
<name>A0A1B2LWL9_9GAMM</name>
<feature type="domain" description="ABC transmembrane type-1" evidence="12">
    <location>
        <begin position="19"/>
        <end position="301"/>
    </location>
</feature>
<dbReference type="GO" id="GO:0005886">
    <property type="term" value="C:plasma membrane"/>
    <property type="evidence" value="ECO:0007669"/>
    <property type="project" value="UniProtKB-SubCell"/>
</dbReference>
<keyword evidence="2" id="KW-0813">Transport</keyword>
<dbReference type="InterPro" id="IPR039421">
    <property type="entry name" value="Type_1_exporter"/>
</dbReference>
<dbReference type="FunFam" id="3.40.50.300:FF:000221">
    <property type="entry name" value="Multidrug ABC transporter ATP-binding protein"/>
    <property type="match status" value="1"/>
</dbReference>
<dbReference type="Gene3D" id="3.40.50.300">
    <property type="entry name" value="P-loop containing nucleotide triphosphate hydrolases"/>
    <property type="match status" value="1"/>
</dbReference>
<dbReference type="SMART" id="SM00382">
    <property type="entry name" value="AAA"/>
    <property type="match status" value="1"/>
</dbReference>
<sequence>MSKDPNWRIIAPVKQQIYFAILLSTLSAIATVALLVAIAYLVQALLQQQWSTLSWTLISLIVLTIVAYVLRLQAFSQSHYAGYRLEEILRKQMSLHLGQLPLGYVTTQGAGAISKVMQDDVRALHSFVADSTPLYARAYVVPVLTFAALLWFDWRMALLSLVILVCGMIMMSLVMRNHQEMNQLYNTARENVNTAVIEYVQAMPVVRTFDGGQKSFKRYEHALLSYKEILTRWYRESGPAARLSMLILNPLPTFVILLAAGSYLWLHEQISTQALVASLLLGTGMVEALMPYMSLYHLIEKSKVSATRILDLLAVPALPQPELTQRPEQYDICFEQVNFRYNPQQDLVLKDINFHVPALSFTALVGASGAGKSTIAKLLARFWDVDSGQIKIGNVDLRAMSSQVLMSNVAFVFQDNFLFFDSIRNNIRLGLAHASDQDVEAAARLAQAHDFIMALPDGYDTAVGERGTSLSGGQRQRITIARAILQNRPILILDEATAFADSENEALLMAGLKNLMQGKTVIMIAHRLSTIQHADQILMFDQGQLIEQGPHHLLIQQNGAYAKLWQAFQQARDWHIDISSDPQPASPTTSAALQGAQNHVS</sequence>
<evidence type="ECO:0000256" key="9">
    <source>
        <dbReference type="SAM" id="MobiDB-lite"/>
    </source>
</evidence>
<dbReference type="InterPro" id="IPR003593">
    <property type="entry name" value="AAA+_ATPase"/>
</dbReference>
<dbReference type="EMBL" id="CP016895">
    <property type="protein sequence ID" value="AOA57163.1"/>
    <property type="molecule type" value="Genomic_DNA"/>
</dbReference>
<protein>
    <submittedName>
        <fullName evidence="13">ABC transporter ATP-binding protein</fullName>
    </submittedName>
</protein>
<feature type="transmembrane region" description="Helical" evidence="10">
    <location>
        <begin position="52"/>
        <end position="70"/>
    </location>
</feature>
<evidence type="ECO:0000256" key="7">
    <source>
        <dbReference type="ARBA" id="ARBA00022989"/>
    </source>
</evidence>
<dbReference type="InterPro" id="IPR036640">
    <property type="entry name" value="ABC1_TM_sf"/>
</dbReference>
<keyword evidence="6 13" id="KW-0067">ATP-binding</keyword>
<dbReference type="RefSeq" id="WP_067551678.1">
    <property type="nucleotide sequence ID" value="NZ_CP016895.1"/>
</dbReference>
<evidence type="ECO:0000256" key="4">
    <source>
        <dbReference type="ARBA" id="ARBA00022692"/>
    </source>
</evidence>